<evidence type="ECO:0000259" key="2">
    <source>
        <dbReference type="SMART" id="SM00085"/>
    </source>
</evidence>
<reference evidence="3 4" key="1">
    <citation type="submission" date="2021-04" db="EMBL/GenBank/DDBJ databases">
        <authorList>
            <person name="Bliznina A."/>
        </authorList>
    </citation>
    <scope>NUCLEOTIDE SEQUENCE [LARGE SCALE GENOMIC DNA]</scope>
</reference>
<gene>
    <name evidence="3" type="ORF">OKIOD_LOCUS10139</name>
</gene>
<dbReference type="SUPFAM" id="SSF48619">
    <property type="entry name" value="Phospholipase A2, PLA2"/>
    <property type="match status" value="1"/>
</dbReference>
<dbReference type="InterPro" id="IPR036444">
    <property type="entry name" value="PLipase_A2_dom_sf"/>
</dbReference>
<keyword evidence="4" id="KW-1185">Reference proteome</keyword>
<name>A0ABN7SR93_OIKDI</name>
<protein>
    <submittedName>
        <fullName evidence="3">Oidioi.mRNA.OKI2018_I69.chr1.g1374.t1.cds</fullName>
    </submittedName>
</protein>
<proteinExistence type="inferred from homology"/>
<accession>A0ABN7SR93</accession>
<dbReference type="Gene3D" id="1.20.90.10">
    <property type="entry name" value="Phospholipase A2 domain"/>
    <property type="match status" value="1"/>
</dbReference>
<evidence type="ECO:0000256" key="1">
    <source>
        <dbReference type="RuleBase" id="RU003654"/>
    </source>
</evidence>
<organism evidence="3 4">
    <name type="scientific">Oikopleura dioica</name>
    <name type="common">Tunicate</name>
    <dbReference type="NCBI Taxonomy" id="34765"/>
    <lineage>
        <taxon>Eukaryota</taxon>
        <taxon>Metazoa</taxon>
        <taxon>Chordata</taxon>
        <taxon>Tunicata</taxon>
        <taxon>Appendicularia</taxon>
        <taxon>Copelata</taxon>
        <taxon>Oikopleuridae</taxon>
        <taxon>Oikopleura</taxon>
    </lineage>
</organism>
<evidence type="ECO:0000313" key="3">
    <source>
        <dbReference type="EMBL" id="CAG5104599.1"/>
    </source>
</evidence>
<feature type="domain" description="Phospholipase A2-like central" evidence="2">
    <location>
        <begin position="102"/>
        <end position="243"/>
    </location>
</feature>
<dbReference type="EMBL" id="OU015566">
    <property type="protein sequence ID" value="CAG5104599.1"/>
    <property type="molecule type" value="Genomic_DNA"/>
</dbReference>
<comment type="similarity">
    <text evidence="1">Belongs to the phospholipase A2 family.</text>
</comment>
<sequence length="330" mass="36534">MKIIPKILALLVASAENFSGDINDFPSEKFVENNATIADFVDQHLFGKMILKSSGDLGYEKVLETIAGQNVQTTGEFLEALGVPKEQGYAGLGMAQARKFKHVISLILYLQKIPLVGKFIYYGCYCFANAQFDLDAGFGKPVDQIDRACKNFHSCYGCIERDFVKEKEQEDCDGTHRSYLVSGTEDPETGEKTISCLNELGSCKRSICECDKKLAEDLSEAEFNWSLFNHGAWGGFDKKSTCVASSFQSRLGASATKPVVQNRCCGDYPNRFKYAAKTSDGFRRSCCNGKTYDLDGPLVCCQGRDLVEFGNCLPGDVTIDTPETDQEFYD</sequence>
<dbReference type="InterPro" id="IPR016090">
    <property type="entry name" value="PLA2-like_dom"/>
</dbReference>
<dbReference type="SMART" id="SM00085">
    <property type="entry name" value="PA2c"/>
    <property type="match status" value="1"/>
</dbReference>
<dbReference type="Proteomes" id="UP001158576">
    <property type="component" value="Chromosome 1"/>
</dbReference>
<evidence type="ECO:0000313" key="4">
    <source>
        <dbReference type="Proteomes" id="UP001158576"/>
    </source>
</evidence>
<dbReference type="Pfam" id="PF00068">
    <property type="entry name" value="Phospholip_A2_1"/>
    <property type="match status" value="1"/>
</dbReference>